<dbReference type="Gene3D" id="3.10.180.10">
    <property type="entry name" value="2,3-Dihydroxybiphenyl 1,2-Dioxygenase, domain 1"/>
    <property type="match status" value="1"/>
</dbReference>
<dbReference type="SUPFAM" id="SSF54593">
    <property type="entry name" value="Glyoxalase/Bleomycin resistance protein/Dihydroxybiphenyl dioxygenase"/>
    <property type="match status" value="1"/>
</dbReference>
<keyword evidence="3" id="KW-1185">Reference proteome</keyword>
<proteinExistence type="predicted"/>
<feature type="domain" description="PhnB-like" evidence="1">
    <location>
        <begin position="5"/>
        <end position="132"/>
    </location>
</feature>
<dbReference type="PANTHER" id="PTHR33990">
    <property type="entry name" value="PROTEIN YJDN-RELATED"/>
    <property type="match status" value="1"/>
</dbReference>
<dbReference type="InterPro" id="IPR029068">
    <property type="entry name" value="Glyas_Bleomycin-R_OHBP_Dase"/>
</dbReference>
<organism evidence="2 3">
    <name type="scientific">[Brevibacterium] flavum</name>
    <dbReference type="NCBI Taxonomy" id="92706"/>
    <lineage>
        <taxon>Bacteria</taxon>
        <taxon>Bacillati</taxon>
        <taxon>Actinomycetota</taxon>
        <taxon>Actinomycetes</taxon>
        <taxon>Mycobacteriales</taxon>
        <taxon>Corynebacteriaceae</taxon>
        <taxon>Corynebacterium</taxon>
    </lineage>
</organism>
<dbReference type="Pfam" id="PF06983">
    <property type="entry name" value="3-dmu-9_3-mt"/>
    <property type="match status" value="1"/>
</dbReference>
<evidence type="ECO:0000313" key="3">
    <source>
        <dbReference type="Proteomes" id="UP000034037"/>
    </source>
</evidence>
<dbReference type="HOGENOM" id="CLU_046006_17_2_11"/>
<reference evidence="2 3" key="1">
    <citation type="submission" date="2015-04" db="EMBL/GenBank/DDBJ databases">
        <title>Complete Genome Sequence of Brevibacterium flavum ATCC 15168.</title>
        <authorList>
            <person name="Ahn J."/>
            <person name="Park G."/>
            <person name="Jeon W."/>
            <person name="Jang Y."/>
            <person name="Jang M."/>
            <person name="Lee H."/>
            <person name="Lee H."/>
        </authorList>
    </citation>
    <scope>NUCLEOTIDE SEQUENCE [LARGE SCALE GENOMIC DNA]</scope>
    <source>
        <strain evidence="2 3">ATCC 15168</strain>
    </source>
</reference>
<accession>A0A0F6Z7P1</accession>
<sequence length="138" mass="15213">MKADLTPYRQFNGNAKEAMEFYQTVFGGELQMMPFSAVHSDEEVGGDGEKIMHAELVVDGQKLLFASDIPRMMQRMKGEDTPLSLTGGADADAEIRGYWEKLSEGGTVTMPLEAVPWGAVYGALEDRFGTHWMFNIGG</sequence>
<dbReference type="Proteomes" id="UP000034037">
    <property type="component" value="Chromosome"/>
</dbReference>
<dbReference type="PANTHER" id="PTHR33990:SF1">
    <property type="entry name" value="PROTEIN YJDN"/>
    <property type="match status" value="1"/>
</dbReference>
<evidence type="ECO:0000259" key="1">
    <source>
        <dbReference type="Pfam" id="PF06983"/>
    </source>
</evidence>
<dbReference type="AlphaFoldDB" id="A0A0F6Z7P1"/>
<dbReference type="RefSeq" id="WP_003862761.1">
    <property type="nucleotide sequence ID" value="NZ_CP011309.1"/>
</dbReference>
<gene>
    <name evidence="2" type="ORF">YH66_14110</name>
</gene>
<protein>
    <submittedName>
        <fullName evidence="2">Glyoxalase</fullName>
    </submittedName>
</protein>
<name>A0A0F6Z7P1_9CORY</name>
<evidence type="ECO:0000313" key="2">
    <source>
        <dbReference type="EMBL" id="AKF28577.1"/>
    </source>
</evidence>
<dbReference type="EMBL" id="CP011309">
    <property type="protein sequence ID" value="AKF28577.1"/>
    <property type="molecule type" value="Genomic_DNA"/>
</dbReference>
<dbReference type="PATRIC" id="fig|92706.3.peg.2960"/>
<dbReference type="CDD" id="cd06588">
    <property type="entry name" value="PhnB_like"/>
    <property type="match status" value="1"/>
</dbReference>
<dbReference type="InterPro" id="IPR028973">
    <property type="entry name" value="PhnB-like"/>
</dbReference>